<proteinExistence type="predicted"/>
<name>A0AAV9R118_9TELE</name>
<sequence>MAELGATTKPTLPRRLSPQATRGGGGPTGGWPRVSLSGLARLGPAWSNPAPGALRRVPTPSLAPGWYPGSAVLGDITCLNRVVLIKAKNKRKEYIK</sequence>
<dbReference type="Proteomes" id="UP001311232">
    <property type="component" value="Unassembled WGS sequence"/>
</dbReference>
<gene>
    <name evidence="2" type="ORF">CRENBAI_006957</name>
</gene>
<protein>
    <submittedName>
        <fullName evidence="2">Uncharacterized protein</fullName>
    </submittedName>
</protein>
<dbReference type="AlphaFoldDB" id="A0AAV9R118"/>
<keyword evidence="3" id="KW-1185">Reference proteome</keyword>
<comment type="caution">
    <text evidence="2">The sequence shown here is derived from an EMBL/GenBank/DDBJ whole genome shotgun (WGS) entry which is preliminary data.</text>
</comment>
<feature type="region of interest" description="Disordered" evidence="1">
    <location>
        <begin position="1"/>
        <end position="36"/>
    </location>
</feature>
<reference evidence="2 3" key="1">
    <citation type="submission" date="2021-06" db="EMBL/GenBank/DDBJ databases">
        <authorList>
            <person name="Palmer J.M."/>
        </authorList>
    </citation>
    <scope>NUCLEOTIDE SEQUENCE [LARGE SCALE GENOMIC DNA]</scope>
    <source>
        <strain evidence="2 3">MEX-2019</strain>
        <tissue evidence="2">Muscle</tissue>
    </source>
</reference>
<evidence type="ECO:0000256" key="1">
    <source>
        <dbReference type="SAM" id="MobiDB-lite"/>
    </source>
</evidence>
<evidence type="ECO:0000313" key="3">
    <source>
        <dbReference type="Proteomes" id="UP001311232"/>
    </source>
</evidence>
<accession>A0AAV9R118</accession>
<evidence type="ECO:0000313" key="2">
    <source>
        <dbReference type="EMBL" id="KAK5603458.1"/>
    </source>
</evidence>
<dbReference type="EMBL" id="JAHHUM010002459">
    <property type="protein sequence ID" value="KAK5603458.1"/>
    <property type="molecule type" value="Genomic_DNA"/>
</dbReference>
<organism evidence="2 3">
    <name type="scientific">Crenichthys baileyi</name>
    <name type="common">White River springfish</name>
    <dbReference type="NCBI Taxonomy" id="28760"/>
    <lineage>
        <taxon>Eukaryota</taxon>
        <taxon>Metazoa</taxon>
        <taxon>Chordata</taxon>
        <taxon>Craniata</taxon>
        <taxon>Vertebrata</taxon>
        <taxon>Euteleostomi</taxon>
        <taxon>Actinopterygii</taxon>
        <taxon>Neopterygii</taxon>
        <taxon>Teleostei</taxon>
        <taxon>Neoteleostei</taxon>
        <taxon>Acanthomorphata</taxon>
        <taxon>Ovalentaria</taxon>
        <taxon>Atherinomorphae</taxon>
        <taxon>Cyprinodontiformes</taxon>
        <taxon>Goodeidae</taxon>
        <taxon>Crenichthys</taxon>
    </lineage>
</organism>